<accession>A0A6J7WRB4</accession>
<gene>
    <name evidence="1" type="ORF">UFOVP236_27</name>
</gene>
<dbReference type="EMBL" id="LR798284">
    <property type="protein sequence ID" value="CAB5220320.1"/>
    <property type="molecule type" value="Genomic_DNA"/>
</dbReference>
<evidence type="ECO:0000313" key="1">
    <source>
        <dbReference type="EMBL" id="CAB5220320.1"/>
    </source>
</evidence>
<reference evidence="1" key="1">
    <citation type="submission" date="2020-05" db="EMBL/GenBank/DDBJ databases">
        <authorList>
            <person name="Chiriac C."/>
            <person name="Salcher M."/>
            <person name="Ghai R."/>
            <person name="Kavagutti S V."/>
        </authorList>
    </citation>
    <scope>NUCLEOTIDE SEQUENCE</scope>
</reference>
<name>A0A6J7WRB4_9CAUD</name>
<organism evidence="1">
    <name type="scientific">uncultured Caudovirales phage</name>
    <dbReference type="NCBI Taxonomy" id="2100421"/>
    <lineage>
        <taxon>Viruses</taxon>
        <taxon>Duplodnaviria</taxon>
        <taxon>Heunggongvirae</taxon>
        <taxon>Uroviricota</taxon>
        <taxon>Caudoviricetes</taxon>
        <taxon>Peduoviridae</taxon>
        <taxon>Maltschvirus</taxon>
        <taxon>Maltschvirus maltsch</taxon>
    </lineage>
</organism>
<sequence length="554" mass="60589">MPTIPFRVFSGVIQAANPELLQPNQAQKAVNTKLIYGDLRPWKQPLDIVTPTKSGVKKTIYRFGENETSESNYWFTWNTDVDVVRAPLDNDITERTYYTGDGYPKVTNNARALTGGTAYPINYYRLGVPPPLAVGVTLTVTGAATSATAVKSSVAYVITYVSSQGEESSPSAATDIADFAFGQTVTLNNLPTGAFTTQFASWNNIDVATKRIYRSNSGSKGVDFQFVAEIPLSQTTYADTKDAAELQEVVETWDWLPAPADMVGLKLMANGIGIGFYGNTLYPSEPFVLYAYPIAYRISTEYPIVGLGAFGQSMFVGTKGNPYVIQGTDPSSLTMTKLEAKQACVSKRSIVEMGGGVLYASPDGLCRVDMSGLSILTSGIINRDDWQLLNPASMIGCELDTRYYAFYDNGTEQGCLVFDFGAVTTFTKIDMYATAAFNDRQRDALYLAIGSKIVKFDYGSSNMTMTWKSKRFRSAQPVNFGAAKLGADSYPVTLRVYINGSSTAKYSINVSSEKDFKLPGGFKSDKWEFEISSADKVNYLIVSDNIKGIKQLEL</sequence>
<protein>
    <submittedName>
        <fullName evidence="1">Uncharacterized protein</fullName>
    </submittedName>
</protein>
<proteinExistence type="predicted"/>